<feature type="domain" description="Kazal-like" evidence="2">
    <location>
        <begin position="35"/>
        <end position="96"/>
    </location>
</feature>
<dbReference type="PROSITE" id="PS51465">
    <property type="entry name" value="KAZAL_2"/>
    <property type="match status" value="1"/>
</dbReference>
<dbReference type="AlphaFoldDB" id="A0A7J8DE38"/>
<keyword evidence="1" id="KW-0732">Signal</keyword>
<dbReference type="Proteomes" id="UP000550707">
    <property type="component" value="Unassembled WGS sequence"/>
</dbReference>
<dbReference type="InterPro" id="IPR002350">
    <property type="entry name" value="Kazal_dom"/>
</dbReference>
<evidence type="ECO:0000313" key="4">
    <source>
        <dbReference type="Proteomes" id="UP000550707"/>
    </source>
</evidence>
<proteinExistence type="predicted"/>
<feature type="chain" id="PRO_5029740931" evidence="1">
    <location>
        <begin position="22"/>
        <end position="97"/>
    </location>
</feature>
<evidence type="ECO:0000259" key="2">
    <source>
        <dbReference type="PROSITE" id="PS51465"/>
    </source>
</evidence>
<dbReference type="SMART" id="SM00280">
    <property type="entry name" value="KAZAL"/>
    <property type="match status" value="1"/>
</dbReference>
<keyword evidence="4" id="KW-1185">Reference proteome</keyword>
<feature type="signal peptide" evidence="1">
    <location>
        <begin position="1"/>
        <end position="21"/>
    </location>
</feature>
<gene>
    <name evidence="3" type="ORF">HJG59_017302</name>
</gene>
<dbReference type="Pfam" id="PF00050">
    <property type="entry name" value="Kazal_1"/>
    <property type="match status" value="1"/>
</dbReference>
<sequence>MKGTFLNTVLVLAISLGVAFAAEFPLPTGKGASFKETKAICTNYIRKCWFISYISPSRYLCGSDKVTYNGECDLCYRIVYEKLKNVTKLHNGPCENS</sequence>
<comment type="caution">
    <text evidence="3">The sequence shown here is derived from an EMBL/GenBank/DDBJ whole genome shotgun (WGS) entry which is preliminary data.</text>
</comment>
<dbReference type="InterPro" id="IPR036058">
    <property type="entry name" value="Kazal_dom_sf"/>
</dbReference>
<dbReference type="EMBL" id="JACASF010000018">
    <property type="protein sequence ID" value="KAF6421276.1"/>
    <property type="molecule type" value="Genomic_DNA"/>
</dbReference>
<reference evidence="3 4" key="1">
    <citation type="journal article" date="2020" name="Nature">
        <title>Six reference-quality genomes reveal evolution of bat adaptations.</title>
        <authorList>
            <person name="Jebb D."/>
            <person name="Huang Z."/>
            <person name="Pippel M."/>
            <person name="Hughes G.M."/>
            <person name="Lavrichenko K."/>
            <person name="Devanna P."/>
            <person name="Winkler S."/>
            <person name="Jermiin L.S."/>
            <person name="Skirmuntt E.C."/>
            <person name="Katzourakis A."/>
            <person name="Burkitt-Gray L."/>
            <person name="Ray D.A."/>
            <person name="Sullivan K.A.M."/>
            <person name="Roscito J.G."/>
            <person name="Kirilenko B.M."/>
            <person name="Davalos L.M."/>
            <person name="Corthals A.P."/>
            <person name="Power M.L."/>
            <person name="Jones G."/>
            <person name="Ransome R.D."/>
            <person name="Dechmann D.K.N."/>
            <person name="Locatelli A.G."/>
            <person name="Puechmaille S.J."/>
            <person name="Fedrigo O."/>
            <person name="Jarvis E.D."/>
            <person name="Hiller M."/>
            <person name="Vernes S.C."/>
            <person name="Myers E.W."/>
            <person name="Teeling E.C."/>
        </authorList>
    </citation>
    <scope>NUCLEOTIDE SEQUENCE [LARGE SCALE GENOMIC DNA]</scope>
    <source>
        <strain evidence="3">MMolMol1</strain>
        <tissue evidence="3">Muscle</tissue>
    </source>
</reference>
<evidence type="ECO:0000256" key="1">
    <source>
        <dbReference type="SAM" id="SignalP"/>
    </source>
</evidence>
<protein>
    <submittedName>
        <fullName evidence="3">Putative serine peptidase inhibitor Kazal type 8 (Putative)</fullName>
    </submittedName>
</protein>
<dbReference type="SUPFAM" id="SSF100895">
    <property type="entry name" value="Kazal-type serine protease inhibitors"/>
    <property type="match status" value="1"/>
</dbReference>
<name>A0A7J8DE38_MOLMO</name>
<evidence type="ECO:0000313" key="3">
    <source>
        <dbReference type="EMBL" id="KAF6421276.1"/>
    </source>
</evidence>
<accession>A0A7J8DE38</accession>
<dbReference type="Gene3D" id="3.30.60.30">
    <property type="match status" value="1"/>
</dbReference>
<organism evidence="3 4">
    <name type="scientific">Molossus molossus</name>
    <name type="common">Pallas' mastiff bat</name>
    <name type="synonym">Vespertilio molossus</name>
    <dbReference type="NCBI Taxonomy" id="27622"/>
    <lineage>
        <taxon>Eukaryota</taxon>
        <taxon>Metazoa</taxon>
        <taxon>Chordata</taxon>
        <taxon>Craniata</taxon>
        <taxon>Vertebrata</taxon>
        <taxon>Euteleostomi</taxon>
        <taxon>Mammalia</taxon>
        <taxon>Eutheria</taxon>
        <taxon>Laurasiatheria</taxon>
        <taxon>Chiroptera</taxon>
        <taxon>Yangochiroptera</taxon>
        <taxon>Molossidae</taxon>
        <taxon>Molossus</taxon>
    </lineage>
</organism>